<dbReference type="InParanoid" id="A0A369J730"/>
<sequence length="448" mass="49308">MSTSSLPSYVAPSFTYTPSYSAEPHDYERRVALVDRLRPRPTGNFVKKSRNGDAHLRLTAQDNNIALPTYGFQGCVEGIIELLKTESVVSVEVKVEGRLRLKEIAEGGTTSAKLCLDTTLLWMRDAANSLCPSSLRFSLNLPATFTWEGKTYPLPPTFNVKLSGLPGFTASIDYAVSAIINRSNSVPTLRPLVKSNLLGIHLGSTTVTTPFIHYPRTRPPVPIPAPLSSSPHGFIETSLWRCYESEISAKSSGGQSISTRLYVPASRIFCISEPIPFHLSFQSSARSLAAFLPYAPTPVYLNPKQVTRIQLMRQSSVDVRNTVIAGAKTDMWRVDCIGEGVFRHAGDGSTWSSFTGEITIHDSVKVSGFKACGLSVKDCILFSVTPPEPHRCPFHELREVIPVRLTTDVWTADGTGIGVRRRTISENSVPSMLDEYAEDTHPTLNYNR</sequence>
<keyword evidence="2" id="KW-1185">Reference proteome</keyword>
<evidence type="ECO:0000313" key="2">
    <source>
        <dbReference type="Proteomes" id="UP000076154"/>
    </source>
</evidence>
<name>A0A369J730_HYPMA</name>
<accession>A0A369J730</accession>
<evidence type="ECO:0008006" key="3">
    <source>
        <dbReference type="Google" id="ProtNLM"/>
    </source>
</evidence>
<proteinExistence type="predicted"/>
<dbReference type="AlphaFoldDB" id="A0A369J730"/>
<dbReference type="EMBL" id="LUEZ02000096">
    <property type="protein sequence ID" value="RDB14666.1"/>
    <property type="molecule type" value="Genomic_DNA"/>
</dbReference>
<evidence type="ECO:0000313" key="1">
    <source>
        <dbReference type="EMBL" id="RDB14666.1"/>
    </source>
</evidence>
<gene>
    <name evidence="1" type="ORF">Hypma_016341</name>
</gene>
<protein>
    <recommendedName>
        <fullName evidence="3">Arrestin-like N-terminal domain-containing protein</fullName>
    </recommendedName>
</protein>
<reference evidence="1" key="1">
    <citation type="submission" date="2018-04" db="EMBL/GenBank/DDBJ databases">
        <title>Whole genome sequencing of Hypsizygus marmoreus.</title>
        <authorList>
            <person name="Choi I.-G."/>
            <person name="Min B."/>
            <person name="Kim J.-G."/>
            <person name="Kim S."/>
            <person name="Oh Y.-L."/>
            <person name="Kong W.-S."/>
            <person name="Park H."/>
            <person name="Jeong J."/>
            <person name="Song E.-S."/>
        </authorList>
    </citation>
    <scope>NUCLEOTIDE SEQUENCE [LARGE SCALE GENOMIC DNA]</scope>
    <source>
        <strain evidence="1">51987-8</strain>
    </source>
</reference>
<dbReference type="Proteomes" id="UP000076154">
    <property type="component" value="Unassembled WGS sequence"/>
</dbReference>
<organism evidence="1 2">
    <name type="scientific">Hypsizygus marmoreus</name>
    <name type="common">White beech mushroom</name>
    <name type="synonym">Agaricus marmoreus</name>
    <dbReference type="NCBI Taxonomy" id="39966"/>
    <lineage>
        <taxon>Eukaryota</taxon>
        <taxon>Fungi</taxon>
        <taxon>Dikarya</taxon>
        <taxon>Basidiomycota</taxon>
        <taxon>Agaricomycotina</taxon>
        <taxon>Agaricomycetes</taxon>
        <taxon>Agaricomycetidae</taxon>
        <taxon>Agaricales</taxon>
        <taxon>Tricholomatineae</taxon>
        <taxon>Lyophyllaceae</taxon>
        <taxon>Hypsizygus</taxon>
    </lineage>
</organism>
<dbReference type="OrthoDB" id="3242181at2759"/>
<comment type="caution">
    <text evidence="1">The sequence shown here is derived from an EMBL/GenBank/DDBJ whole genome shotgun (WGS) entry which is preliminary data.</text>
</comment>